<evidence type="ECO:0000313" key="2">
    <source>
        <dbReference type="Proteomes" id="UP000051373"/>
    </source>
</evidence>
<dbReference type="STRING" id="1703779.AMJ83_00400"/>
<comment type="caution">
    <text evidence="1">The sequence shown here is derived from an EMBL/GenBank/DDBJ whole genome shotgun (WGS) entry which is preliminary data.</text>
</comment>
<evidence type="ECO:0000313" key="1">
    <source>
        <dbReference type="EMBL" id="KPK64696.1"/>
    </source>
</evidence>
<name>A0A0S8FVJ2_UNCW3</name>
<accession>A0A0S8FVJ2</accession>
<organism evidence="1 2">
    <name type="scientific">candidate division WOR_3 bacterium SM23_42</name>
    <dbReference type="NCBI Taxonomy" id="1703779"/>
    <lineage>
        <taxon>Bacteria</taxon>
        <taxon>Bacteria division WOR-3</taxon>
    </lineage>
</organism>
<dbReference type="Proteomes" id="UP000051373">
    <property type="component" value="Unassembled WGS sequence"/>
</dbReference>
<proteinExistence type="predicted"/>
<dbReference type="NCBIfam" id="TIGR04183">
    <property type="entry name" value="Por_Secre_tail"/>
    <property type="match status" value="1"/>
</dbReference>
<dbReference type="EMBL" id="LJUJ01000001">
    <property type="protein sequence ID" value="KPK64696.1"/>
    <property type="molecule type" value="Genomic_DNA"/>
</dbReference>
<evidence type="ECO:0008006" key="3">
    <source>
        <dbReference type="Google" id="ProtNLM"/>
    </source>
</evidence>
<protein>
    <recommendedName>
        <fullName evidence="3">Secretion system C-terminal sorting domain-containing protein</fullName>
    </recommendedName>
</protein>
<dbReference type="AlphaFoldDB" id="A0A0S8FVJ2"/>
<reference evidence="1 2" key="1">
    <citation type="journal article" date="2015" name="Microbiome">
        <title>Genomic resolution of linkages in carbon, nitrogen, and sulfur cycling among widespread estuary sediment bacteria.</title>
        <authorList>
            <person name="Baker B.J."/>
            <person name="Lazar C.S."/>
            <person name="Teske A.P."/>
            <person name="Dick G.J."/>
        </authorList>
    </citation>
    <scope>NUCLEOTIDE SEQUENCE [LARGE SCALE GENOMIC DNA]</scope>
    <source>
        <strain evidence="1">SM23_42</strain>
    </source>
</reference>
<dbReference type="InterPro" id="IPR026444">
    <property type="entry name" value="Secre_tail"/>
</dbReference>
<gene>
    <name evidence="1" type="ORF">AMJ83_00400</name>
</gene>
<sequence>MSQDTLSNVTGILSSTSSDLTINDANGYWGMIAPGESAENVGDPFSVTAGASTPPGTKVDFSLNVTADAYQTDIQFDLQIGTPFLDCATHDCGNVLLSMTRHGAIGYMGSDHSEGVGFYYPPSQGSHLYYGSFAVGTDANYVVDQYYEQNWQDDADWQTTIDPDGRIRMFEPGPEDVDEYSIAIYTDAGHSLPKNLVCSQYSWAWNIPQIEDFVITKFVLRNDGSQTINDLYAAMFMDWNIGSGIQQSQNQGSSDASRNMAYMYYNTPYVGTAILDPPRSTAAANLALIDHAIYVNPYQGLPDDIQIQFMDGTIQNASTDRPFNWSACNSVGPFTLAPGEAYAVAFAVIGGDDLADLEMNADSAYDRYWAWTGIAENRSEVASAKLAVYPVISRDGQYALEYSLANATPASVTLYDILGRVLEKKYFGLMQGTGTIALHLKPLAQGVYFIQVQASNRTETTKIIQLR</sequence>